<protein>
    <recommendedName>
        <fullName evidence="12">Na+ dependent nucleoside transporter C-terminus-domain-containing protein</fullName>
    </recommendedName>
</protein>
<evidence type="ECO:0000256" key="1">
    <source>
        <dbReference type="ARBA" id="ARBA00004651"/>
    </source>
</evidence>
<evidence type="ECO:0000256" key="5">
    <source>
        <dbReference type="ARBA" id="ARBA00022989"/>
    </source>
</evidence>
<feature type="transmembrane region" description="Helical" evidence="7">
    <location>
        <begin position="272"/>
        <end position="297"/>
    </location>
</feature>
<dbReference type="InterPro" id="IPR011657">
    <property type="entry name" value="CNT_C_dom"/>
</dbReference>
<evidence type="ECO:0000313" key="10">
    <source>
        <dbReference type="EMBL" id="ORY04640.1"/>
    </source>
</evidence>
<feature type="transmembrane region" description="Helical" evidence="7">
    <location>
        <begin position="79"/>
        <end position="103"/>
    </location>
</feature>
<reference evidence="10 11" key="1">
    <citation type="submission" date="2016-07" db="EMBL/GenBank/DDBJ databases">
        <title>Pervasive Adenine N6-methylation of Active Genes in Fungi.</title>
        <authorList>
            <consortium name="DOE Joint Genome Institute"/>
            <person name="Mondo S.J."/>
            <person name="Dannebaum R.O."/>
            <person name="Kuo R.C."/>
            <person name="Labutti K."/>
            <person name="Haridas S."/>
            <person name="Kuo A."/>
            <person name="Salamov A."/>
            <person name="Ahrendt S.R."/>
            <person name="Lipzen A."/>
            <person name="Sullivan W."/>
            <person name="Andreopoulos W.B."/>
            <person name="Clum A."/>
            <person name="Lindquist E."/>
            <person name="Daum C."/>
            <person name="Ramamoorthy G.K."/>
            <person name="Gryganskyi A."/>
            <person name="Culley D."/>
            <person name="Magnuson J.K."/>
            <person name="James T.Y."/>
            <person name="O'Malley M.A."/>
            <person name="Stajich J.E."/>
            <person name="Spatafora J.W."/>
            <person name="Visel A."/>
            <person name="Grigoriev I.V."/>
        </authorList>
    </citation>
    <scope>NUCLEOTIDE SEQUENCE [LARGE SCALE GENOMIC DNA]</scope>
    <source>
        <strain evidence="10 11">CBS 931.73</strain>
    </source>
</reference>
<dbReference type="GO" id="GO:0015293">
    <property type="term" value="F:symporter activity"/>
    <property type="evidence" value="ECO:0007669"/>
    <property type="project" value="TreeGrafter"/>
</dbReference>
<comment type="similarity">
    <text evidence="2">Belongs to the concentrative nucleoside transporter (CNT) (TC 2.A.41) family.</text>
</comment>
<keyword evidence="3" id="KW-1003">Cell membrane</keyword>
<feature type="transmembrane region" description="Helical" evidence="7">
    <location>
        <begin position="363"/>
        <end position="385"/>
    </location>
</feature>
<dbReference type="AlphaFoldDB" id="A0A1Y1Z2X2"/>
<gene>
    <name evidence="10" type="ORF">K493DRAFT_311336</name>
</gene>
<dbReference type="Pfam" id="PF01773">
    <property type="entry name" value="Nucleos_tra2_N"/>
    <property type="match status" value="1"/>
</dbReference>
<proteinExistence type="inferred from homology"/>
<feature type="transmembrane region" description="Helical" evidence="7">
    <location>
        <begin position="496"/>
        <end position="516"/>
    </location>
</feature>
<feature type="transmembrane region" description="Helical" evidence="7">
    <location>
        <begin position="397"/>
        <end position="417"/>
    </location>
</feature>
<name>A0A1Y1Z2X2_9FUNG</name>
<comment type="caution">
    <text evidence="10">The sequence shown here is derived from an EMBL/GenBank/DDBJ whole genome shotgun (WGS) entry which is preliminary data.</text>
</comment>
<dbReference type="InParanoid" id="A0A1Y1Z2X2"/>
<sequence length="517" mass="56916">MKLREDPDQKVESVPVSLLPTTVHDTYIDDECEKKKASEEPVVEKTLYQRYRLYLHIAAVLLYTGYMIAAWILHGKKTLVASLLWAFVCLKIMFYHVPTTILTKPLGWFFSRLISFAMRFPSRVRWIVSVAFTVGLIVGVTLGLPVHKGQGTLVDRVRSLAGMCVFVLGLYATSTDRKRIRWATVLAGILIQYLLGLFILKTSVGYDIFHWISNLCTTLLEFSNTGFAFIVGDKVAAMGTFATSVLPAVLFFASIVKIVYYFGGMQWMVKKIAWLMIHSTMTSGFATISGSVLVGFISMGVHPQPLVTSCVMSVPCGMLIAKMRYPETGEPVTKGKVRIPPAPEEECNFLHAASNGAAQGIHLVLLIAATVLAFMSLLALVNAFLTWFGNFIDIDHLTLQLVMGYIYVPFIWFVGVAQKDVLTVSRLMATKTFVNEFVAFGELTTPAIADSLTDRSKHLAVYCLCGFANFGSIGIQIGSLGSMAPSRKQDLAELSFSAMLCGTMSTLMSANIAGMLM</sequence>
<dbReference type="InterPro" id="IPR002668">
    <property type="entry name" value="CNT_N_dom"/>
</dbReference>
<dbReference type="Proteomes" id="UP000193498">
    <property type="component" value="Unassembled WGS sequence"/>
</dbReference>
<evidence type="ECO:0000259" key="8">
    <source>
        <dbReference type="Pfam" id="PF01773"/>
    </source>
</evidence>
<accession>A0A1Y1Z2X2</accession>
<dbReference type="PANTHER" id="PTHR10590:SF4">
    <property type="entry name" value="SOLUTE CARRIER FAMILY 28 MEMBER 3"/>
    <property type="match status" value="1"/>
</dbReference>
<dbReference type="GO" id="GO:0005886">
    <property type="term" value="C:plasma membrane"/>
    <property type="evidence" value="ECO:0007669"/>
    <property type="project" value="UniProtKB-SubCell"/>
</dbReference>
<dbReference type="InterPro" id="IPR008276">
    <property type="entry name" value="C_nuclsd_transpt"/>
</dbReference>
<dbReference type="EMBL" id="MCFE01000033">
    <property type="protein sequence ID" value="ORY04640.1"/>
    <property type="molecule type" value="Genomic_DNA"/>
</dbReference>
<dbReference type="Pfam" id="PF07662">
    <property type="entry name" value="Nucleos_tra2_C"/>
    <property type="match status" value="1"/>
</dbReference>
<feature type="transmembrane region" description="Helical" evidence="7">
    <location>
        <begin position="459"/>
        <end position="484"/>
    </location>
</feature>
<feature type="domain" description="Concentrative nucleoside transporter N-terminal" evidence="8">
    <location>
        <begin position="161"/>
        <end position="233"/>
    </location>
</feature>
<keyword evidence="5 7" id="KW-1133">Transmembrane helix</keyword>
<feature type="transmembrane region" description="Helical" evidence="7">
    <location>
        <begin position="235"/>
        <end position="260"/>
    </location>
</feature>
<feature type="transmembrane region" description="Helical" evidence="7">
    <location>
        <begin position="180"/>
        <end position="200"/>
    </location>
</feature>
<evidence type="ECO:0008006" key="12">
    <source>
        <dbReference type="Google" id="ProtNLM"/>
    </source>
</evidence>
<dbReference type="OrthoDB" id="6075923at2759"/>
<evidence type="ECO:0000256" key="2">
    <source>
        <dbReference type="ARBA" id="ARBA00009033"/>
    </source>
</evidence>
<evidence type="ECO:0000313" key="11">
    <source>
        <dbReference type="Proteomes" id="UP000193498"/>
    </source>
</evidence>
<keyword evidence="6 7" id="KW-0472">Membrane</keyword>
<feature type="domain" description="Concentrative nucleoside transporter C-terminal" evidence="9">
    <location>
        <begin position="306"/>
        <end position="514"/>
    </location>
</feature>
<feature type="transmembrane region" description="Helical" evidence="7">
    <location>
        <begin position="53"/>
        <end position="73"/>
    </location>
</feature>
<evidence type="ECO:0000259" key="9">
    <source>
        <dbReference type="Pfam" id="PF07662"/>
    </source>
</evidence>
<feature type="transmembrane region" description="Helical" evidence="7">
    <location>
        <begin position="124"/>
        <end position="144"/>
    </location>
</feature>
<dbReference type="PANTHER" id="PTHR10590">
    <property type="entry name" value="SODIUM/NUCLEOSIDE COTRANSPORTER"/>
    <property type="match status" value="1"/>
</dbReference>
<keyword evidence="11" id="KW-1185">Reference proteome</keyword>
<dbReference type="GO" id="GO:0005337">
    <property type="term" value="F:nucleoside transmembrane transporter activity"/>
    <property type="evidence" value="ECO:0007669"/>
    <property type="project" value="InterPro"/>
</dbReference>
<organism evidence="10 11">
    <name type="scientific">Basidiobolus meristosporus CBS 931.73</name>
    <dbReference type="NCBI Taxonomy" id="1314790"/>
    <lineage>
        <taxon>Eukaryota</taxon>
        <taxon>Fungi</taxon>
        <taxon>Fungi incertae sedis</taxon>
        <taxon>Zoopagomycota</taxon>
        <taxon>Entomophthoromycotina</taxon>
        <taxon>Basidiobolomycetes</taxon>
        <taxon>Basidiobolales</taxon>
        <taxon>Basidiobolaceae</taxon>
        <taxon>Basidiobolus</taxon>
    </lineage>
</organism>
<comment type="subcellular location">
    <subcellularLocation>
        <location evidence="1">Cell membrane</location>
        <topology evidence="1">Multi-pass membrane protein</topology>
    </subcellularLocation>
</comment>
<evidence type="ECO:0000256" key="4">
    <source>
        <dbReference type="ARBA" id="ARBA00022692"/>
    </source>
</evidence>
<keyword evidence="4 7" id="KW-0812">Transmembrane</keyword>
<evidence type="ECO:0000256" key="3">
    <source>
        <dbReference type="ARBA" id="ARBA00022475"/>
    </source>
</evidence>
<feature type="transmembrane region" description="Helical" evidence="7">
    <location>
        <begin position="156"/>
        <end position="173"/>
    </location>
</feature>
<evidence type="ECO:0000256" key="7">
    <source>
        <dbReference type="SAM" id="Phobius"/>
    </source>
</evidence>
<evidence type="ECO:0000256" key="6">
    <source>
        <dbReference type="ARBA" id="ARBA00023136"/>
    </source>
</evidence>